<accession>A0ACA9QYZ5</accession>
<dbReference type="EMBL" id="CAJVQC010040104">
    <property type="protein sequence ID" value="CAG8770078.1"/>
    <property type="molecule type" value="Genomic_DNA"/>
</dbReference>
<evidence type="ECO:0000313" key="1">
    <source>
        <dbReference type="EMBL" id="CAG8770078.1"/>
    </source>
</evidence>
<name>A0ACA9QYZ5_9GLOM</name>
<proteinExistence type="predicted"/>
<protein>
    <submittedName>
        <fullName evidence="1">28811_t:CDS:1</fullName>
    </submittedName>
</protein>
<gene>
    <name evidence="1" type="ORF">RPERSI_LOCUS16298</name>
</gene>
<reference evidence="1" key="1">
    <citation type="submission" date="2021-06" db="EMBL/GenBank/DDBJ databases">
        <authorList>
            <person name="Kallberg Y."/>
            <person name="Tangrot J."/>
            <person name="Rosling A."/>
        </authorList>
    </citation>
    <scope>NUCLEOTIDE SEQUENCE</scope>
    <source>
        <strain evidence="1">MA461A</strain>
    </source>
</reference>
<organism evidence="1 2">
    <name type="scientific">Racocetra persica</name>
    <dbReference type="NCBI Taxonomy" id="160502"/>
    <lineage>
        <taxon>Eukaryota</taxon>
        <taxon>Fungi</taxon>
        <taxon>Fungi incertae sedis</taxon>
        <taxon>Mucoromycota</taxon>
        <taxon>Glomeromycotina</taxon>
        <taxon>Glomeromycetes</taxon>
        <taxon>Diversisporales</taxon>
        <taxon>Gigasporaceae</taxon>
        <taxon>Racocetra</taxon>
    </lineage>
</organism>
<dbReference type="Proteomes" id="UP000789920">
    <property type="component" value="Unassembled WGS sequence"/>
</dbReference>
<feature type="non-terminal residue" evidence="1">
    <location>
        <position position="1"/>
    </location>
</feature>
<comment type="caution">
    <text evidence="1">The sequence shown here is derived from an EMBL/GenBank/DDBJ whole genome shotgun (WGS) entry which is preliminary data.</text>
</comment>
<sequence length="55" mass="6527">SQYRMQKSMSNTKTNFKCESQCQMRKPMSNAKQYQMRKPISNVKANVKCESQCRM</sequence>
<evidence type="ECO:0000313" key="2">
    <source>
        <dbReference type="Proteomes" id="UP000789920"/>
    </source>
</evidence>
<keyword evidence="2" id="KW-1185">Reference proteome</keyword>